<sequence length="306" mass="33207">MTFEKGCSVEAFGFILAVASAASPQEKVVVEYHRSSKSTKRLARRRRKIPLALIQYNDGGGAEKKPSYKKNSETSLALGIHMDALPQKVQPQNPTNNVGKAIKDKDASVIFIVQSENYDTIDQDIKPPPPPPSSIVSTTSLEDYIINSDKNDNDKQDKTREYPVIQKVNARIRKNQLAAMDETNALIKMLRTADDSTMSMSMGFGPSKISMAPMTSPTEMTQTSGYVPVLTPTKNDGPPKRPSVSTNANSNSIVLPTESIPPFPDETTSSSVADVIEDGASTVFLASAHFFTTVIVLGCIFSCLVS</sequence>
<feature type="transmembrane region" description="Helical" evidence="2">
    <location>
        <begin position="283"/>
        <end position="305"/>
    </location>
</feature>
<proteinExistence type="predicted"/>
<keyword evidence="2" id="KW-0812">Transmembrane</keyword>
<gene>
    <name evidence="3" type="ORF">PSNMU_V1.4_AUG-EV-PASAV3_0026680</name>
</gene>
<evidence type="ECO:0000313" key="3">
    <source>
        <dbReference type="EMBL" id="VEU35919.1"/>
    </source>
</evidence>
<keyword evidence="4" id="KW-1185">Reference proteome</keyword>
<protein>
    <submittedName>
        <fullName evidence="3">Uncharacterized protein</fullName>
    </submittedName>
</protein>
<feature type="compositionally biased region" description="Polar residues" evidence="1">
    <location>
        <begin position="243"/>
        <end position="254"/>
    </location>
</feature>
<dbReference type="Proteomes" id="UP000291116">
    <property type="component" value="Unassembled WGS sequence"/>
</dbReference>
<evidence type="ECO:0000256" key="1">
    <source>
        <dbReference type="SAM" id="MobiDB-lite"/>
    </source>
</evidence>
<keyword evidence="2" id="KW-0472">Membrane</keyword>
<reference evidence="3 4" key="1">
    <citation type="submission" date="2019-01" db="EMBL/GenBank/DDBJ databases">
        <authorList>
            <person name="Ferrante I. M."/>
        </authorList>
    </citation>
    <scope>NUCLEOTIDE SEQUENCE [LARGE SCALE GENOMIC DNA]</scope>
    <source>
        <strain evidence="3 4">B856</strain>
    </source>
</reference>
<feature type="region of interest" description="Disordered" evidence="1">
    <location>
        <begin position="232"/>
        <end position="267"/>
    </location>
</feature>
<keyword evidence="2" id="KW-1133">Transmembrane helix</keyword>
<dbReference type="AlphaFoldDB" id="A0A448Z1T8"/>
<dbReference type="EMBL" id="CAACVS010000072">
    <property type="protein sequence ID" value="VEU35919.1"/>
    <property type="molecule type" value="Genomic_DNA"/>
</dbReference>
<organism evidence="3 4">
    <name type="scientific">Pseudo-nitzschia multistriata</name>
    <dbReference type="NCBI Taxonomy" id="183589"/>
    <lineage>
        <taxon>Eukaryota</taxon>
        <taxon>Sar</taxon>
        <taxon>Stramenopiles</taxon>
        <taxon>Ochrophyta</taxon>
        <taxon>Bacillariophyta</taxon>
        <taxon>Bacillariophyceae</taxon>
        <taxon>Bacillariophycidae</taxon>
        <taxon>Bacillariales</taxon>
        <taxon>Bacillariaceae</taxon>
        <taxon>Pseudo-nitzschia</taxon>
    </lineage>
</organism>
<evidence type="ECO:0000313" key="4">
    <source>
        <dbReference type="Proteomes" id="UP000291116"/>
    </source>
</evidence>
<evidence type="ECO:0000256" key="2">
    <source>
        <dbReference type="SAM" id="Phobius"/>
    </source>
</evidence>
<accession>A0A448Z1T8</accession>
<name>A0A448Z1T8_9STRA</name>